<name>D8RZ47_SELML</name>
<feature type="compositionally biased region" description="Basic and acidic residues" evidence="1">
    <location>
        <begin position="44"/>
        <end position="57"/>
    </location>
</feature>
<dbReference type="HOGENOM" id="CLU_1380186_0_0_1"/>
<evidence type="ECO:0000256" key="1">
    <source>
        <dbReference type="SAM" id="MobiDB-lite"/>
    </source>
</evidence>
<proteinExistence type="predicted"/>
<gene>
    <name evidence="2" type="ORF">SELMODRAFT_416387</name>
</gene>
<dbReference type="Gramene" id="EFJ22545">
    <property type="protein sequence ID" value="EFJ22545"/>
    <property type="gene ID" value="SELMODRAFT_416387"/>
</dbReference>
<feature type="region of interest" description="Disordered" evidence="1">
    <location>
        <begin position="21"/>
        <end position="63"/>
    </location>
</feature>
<accession>D8RZ47</accession>
<dbReference type="KEGG" id="smo:SELMODRAFT_416387"/>
<sequence length="198" mass="22326">MQQRNGRKSLRETFFAGQEINRTTSSQCTHKQKTSYRPQVETVKPSEDSKRKQEKKILSSGPGLPGTESCLNQDTWWTYDYFCLKKEFNNSDSAPGRPAKKCLQFLVQAAAESAAKKPLSGPPRRKCDWAFEIAWMANDFMQARTASTSIASLLLLVHVCLLDRLGRVPLRNTCLIGSLNSLFLWSLDTSNSVKIPCF</sequence>
<dbReference type="Proteomes" id="UP000001514">
    <property type="component" value="Unassembled WGS sequence"/>
</dbReference>
<dbReference type="EMBL" id="GL377595">
    <property type="protein sequence ID" value="EFJ22545.1"/>
    <property type="molecule type" value="Genomic_DNA"/>
</dbReference>
<dbReference type="InParanoid" id="D8RZ47"/>
<reference evidence="2 3" key="1">
    <citation type="journal article" date="2011" name="Science">
        <title>The Selaginella genome identifies genetic changes associated with the evolution of vascular plants.</title>
        <authorList>
            <person name="Banks J.A."/>
            <person name="Nishiyama T."/>
            <person name="Hasebe M."/>
            <person name="Bowman J.L."/>
            <person name="Gribskov M."/>
            <person name="dePamphilis C."/>
            <person name="Albert V.A."/>
            <person name="Aono N."/>
            <person name="Aoyama T."/>
            <person name="Ambrose B.A."/>
            <person name="Ashton N.W."/>
            <person name="Axtell M.J."/>
            <person name="Barker E."/>
            <person name="Barker M.S."/>
            <person name="Bennetzen J.L."/>
            <person name="Bonawitz N.D."/>
            <person name="Chapple C."/>
            <person name="Cheng C."/>
            <person name="Correa L.G."/>
            <person name="Dacre M."/>
            <person name="DeBarry J."/>
            <person name="Dreyer I."/>
            <person name="Elias M."/>
            <person name="Engstrom E.M."/>
            <person name="Estelle M."/>
            <person name="Feng L."/>
            <person name="Finet C."/>
            <person name="Floyd S.K."/>
            <person name="Frommer W.B."/>
            <person name="Fujita T."/>
            <person name="Gramzow L."/>
            <person name="Gutensohn M."/>
            <person name="Harholt J."/>
            <person name="Hattori M."/>
            <person name="Heyl A."/>
            <person name="Hirai T."/>
            <person name="Hiwatashi Y."/>
            <person name="Ishikawa M."/>
            <person name="Iwata M."/>
            <person name="Karol K.G."/>
            <person name="Koehler B."/>
            <person name="Kolukisaoglu U."/>
            <person name="Kubo M."/>
            <person name="Kurata T."/>
            <person name="Lalonde S."/>
            <person name="Li K."/>
            <person name="Li Y."/>
            <person name="Litt A."/>
            <person name="Lyons E."/>
            <person name="Manning G."/>
            <person name="Maruyama T."/>
            <person name="Michael T.P."/>
            <person name="Mikami K."/>
            <person name="Miyazaki S."/>
            <person name="Morinaga S."/>
            <person name="Murata T."/>
            <person name="Mueller-Roeber B."/>
            <person name="Nelson D.R."/>
            <person name="Obara M."/>
            <person name="Oguri Y."/>
            <person name="Olmstead R.G."/>
            <person name="Onodera N."/>
            <person name="Petersen B.L."/>
            <person name="Pils B."/>
            <person name="Prigge M."/>
            <person name="Rensing S.A."/>
            <person name="Riano-Pachon D.M."/>
            <person name="Roberts A.W."/>
            <person name="Sato Y."/>
            <person name="Scheller H.V."/>
            <person name="Schulz B."/>
            <person name="Schulz C."/>
            <person name="Shakirov E.V."/>
            <person name="Shibagaki N."/>
            <person name="Shinohara N."/>
            <person name="Shippen D.E."/>
            <person name="Soerensen I."/>
            <person name="Sotooka R."/>
            <person name="Sugimoto N."/>
            <person name="Sugita M."/>
            <person name="Sumikawa N."/>
            <person name="Tanurdzic M."/>
            <person name="Theissen G."/>
            <person name="Ulvskov P."/>
            <person name="Wakazuki S."/>
            <person name="Weng J.K."/>
            <person name="Willats W.W."/>
            <person name="Wipf D."/>
            <person name="Wolf P.G."/>
            <person name="Yang L."/>
            <person name="Zimmer A.D."/>
            <person name="Zhu Q."/>
            <person name="Mitros T."/>
            <person name="Hellsten U."/>
            <person name="Loque D."/>
            <person name="Otillar R."/>
            <person name="Salamov A."/>
            <person name="Schmutz J."/>
            <person name="Shapiro H."/>
            <person name="Lindquist E."/>
            <person name="Lucas S."/>
            <person name="Rokhsar D."/>
            <person name="Grigoriev I.V."/>
        </authorList>
    </citation>
    <scope>NUCLEOTIDE SEQUENCE [LARGE SCALE GENOMIC DNA]</scope>
</reference>
<dbReference type="AlphaFoldDB" id="D8RZ47"/>
<evidence type="ECO:0000313" key="3">
    <source>
        <dbReference type="Proteomes" id="UP000001514"/>
    </source>
</evidence>
<keyword evidence="3" id="KW-1185">Reference proteome</keyword>
<evidence type="ECO:0000313" key="2">
    <source>
        <dbReference type="EMBL" id="EFJ22545.1"/>
    </source>
</evidence>
<protein>
    <submittedName>
        <fullName evidence="2">Uncharacterized protein</fullName>
    </submittedName>
</protein>
<organism evidence="3">
    <name type="scientific">Selaginella moellendorffii</name>
    <name type="common">Spikemoss</name>
    <dbReference type="NCBI Taxonomy" id="88036"/>
    <lineage>
        <taxon>Eukaryota</taxon>
        <taxon>Viridiplantae</taxon>
        <taxon>Streptophyta</taxon>
        <taxon>Embryophyta</taxon>
        <taxon>Tracheophyta</taxon>
        <taxon>Lycopodiopsida</taxon>
        <taxon>Selaginellales</taxon>
        <taxon>Selaginellaceae</taxon>
        <taxon>Selaginella</taxon>
    </lineage>
</organism>